<feature type="transmembrane region" description="Helical" evidence="1">
    <location>
        <begin position="114"/>
        <end position="133"/>
    </location>
</feature>
<dbReference type="Proteomes" id="UP000003448">
    <property type="component" value="Unassembled WGS sequence"/>
</dbReference>
<keyword evidence="1" id="KW-0812">Transmembrane</keyword>
<evidence type="ECO:0000256" key="1">
    <source>
        <dbReference type="SAM" id="Phobius"/>
    </source>
</evidence>
<comment type="caution">
    <text evidence="2">The sequence shown here is derived from an EMBL/GenBank/DDBJ whole genome shotgun (WGS) entry which is preliminary data.</text>
</comment>
<name>I0L2B3_9ACTN</name>
<sequence length="141" mass="14261">MSTEASAPRAVDNTPRLRNRSIALAVAVLAAVVVWLIATVAGASLTVDQGAGPQDVTVLAVIVTSALAALLGWGLLAVLERLSAHATTIWTAIAVAVLVLSLVPASLVDASAGTRVALVLMHLAVGAVVILGFRRAGARRA</sequence>
<dbReference type="Pfam" id="PF19545">
    <property type="entry name" value="DUF6069"/>
    <property type="match status" value="1"/>
</dbReference>
<evidence type="ECO:0000313" key="3">
    <source>
        <dbReference type="Proteomes" id="UP000003448"/>
    </source>
</evidence>
<reference evidence="3" key="1">
    <citation type="journal article" date="2012" name="J. Bacteriol.">
        <title>Genome Sequence of Micromonospora lupini Lupac 08, Isolated from Root Nodules of Lupinus angustifolius.</title>
        <authorList>
            <person name="Alonso-Vega P."/>
            <person name="Normand P."/>
            <person name="Bacigalupe R."/>
            <person name="Pujic P."/>
            <person name="Lajus A."/>
            <person name="Vallenet D."/>
            <person name="Carro L."/>
            <person name="Coll P."/>
            <person name="Trujillo M.E."/>
        </authorList>
    </citation>
    <scope>NUCLEOTIDE SEQUENCE [LARGE SCALE GENOMIC DNA]</scope>
    <source>
        <strain evidence="3">Lupac 08</strain>
    </source>
</reference>
<dbReference type="STRING" id="1150864.MILUP08_42891"/>
<proteinExistence type="predicted"/>
<dbReference type="InterPro" id="IPR045713">
    <property type="entry name" value="DUF6069"/>
</dbReference>
<dbReference type="eggNOG" id="ENOG50339R5">
    <property type="taxonomic scope" value="Bacteria"/>
</dbReference>
<feature type="transmembrane region" description="Helical" evidence="1">
    <location>
        <begin position="21"/>
        <end position="44"/>
    </location>
</feature>
<keyword evidence="1" id="KW-1133">Transmembrane helix</keyword>
<evidence type="ECO:0000313" key="2">
    <source>
        <dbReference type="EMBL" id="CCH17960.1"/>
    </source>
</evidence>
<dbReference type="AlphaFoldDB" id="I0L2B3"/>
<protein>
    <submittedName>
        <fullName evidence="2">Uncharacterized protein</fullName>
    </submittedName>
</protein>
<gene>
    <name evidence="2" type="ORF">MILUP08_42891</name>
</gene>
<dbReference type="RefSeq" id="WP_007459019.1">
    <property type="nucleotide sequence ID" value="NZ_HF570108.1"/>
</dbReference>
<feature type="transmembrane region" description="Helical" evidence="1">
    <location>
        <begin position="56"/>
        <end position="76"/>
    </location>
</feature>
<accession>I0L2B3</accession>
<keyword evidence="3" id="KW-1185">Reference proteome</keyword>
<keyword evidence="1" id="KW-0472">Membrane</keyword>
<dbReference type="EMBL" id="CAIE01000022">
    <property type="protein sequence ID" value="CCH17960.1"/>
    <property type="molecule type" value="Genomic_DNA"/>
</dbReference>
<feature type="transmembrane region" description="Helical" evidence="1">
    <location>
        <begin position="88"/>
        <end position="108"/>
    </location>
</feature>
<organism evidence="2 3">
    <name type="scientific">Micromonospora lupini str. Lupac 08</name>
    <dbReference type="NCBI Taxonomy" id="1150864"/>
    <lineage>
        <taxon>Bacteria</taxon>
        <taxon>Bacillati</taxon>
        <taxon>Actinomycetota</taxon>
        <taxon>Actinomycetes</taxon>
        <taxon>Micromonosporales</taxon>
        <taxon>Micromonosporaceae</taxon>
        <taxon>Micromonospora</taxon>
    </lineage>
</organism>